<dbReference type="EMBL" id="JAVDSB010000025">
    <property type="protein sequence ID" value="MDR6555214.1"/>
    <property type="molecule type" value="Genomic_DNA"/>
</dbReference>
<sequence length="785" mass="88108">MDERIKRGMLEHHEYDFIVAGGGLAGVCCAISAARGGLRTAIIQNRPAFGGNSSSEIRIVPVGSVDFNSWTMESGIIGEILLEDRATNHEKFGDGAINTLYDLNLYQAILKEPNLTAYLDTQVNGVEVDPEAEGVSSELKAIYATQLGSGKAFKFTARQFADCTGDAELGFLAGAPYRYGREARSEFGELLAPVEADNHTMGSSITFYARNAGREVPFTAPAWAHRYETAEDVGIYRDINHIKHDRLAGFWWMELANPFHQVDDFGAMKHELLRYVLGYWDFLKNRSKYQETLSTYSIDWIGMYPGKRESRRLEGDVIVSERHIYEDPCWPDRVSTSGMFVDIHINGGLLNRTEPPELSNADANYKDYTLVAPYSIPLRSLYSRSIANLWMAGRNISVSRVALGSVRNQVILANIGQAVGTAAGYAIRHQISPREAADVSQGHIQAIQQQLLRDDVPIIGLKNEDKYDLAREATATASSEQTMYLNEPDENAMVPLDSTWAQVLPITSDRIDTVEFYVSNTSEETVSLKVSVYQLERIWDKGEGVPVGTAELLIPPLHTGWICAELNLRVAAGKPHRIALESHEHIAWAKSTEQATGTLAQYYVKCEGGPQPENKHYPSFQESELVIPPYERWNEIKRKRFSFAMNVHPCPAPYGGDQVVSGIARPIAMPGLWISDRASELPQHVALKWEEERTFNEVVVTFDTSLNQSYAYMPAFWKAPECVKDWRLWVYVHDEWKCVYEEHGNYHRKRSATFDTVTASAVKLEVLATNGDASARVYEMRVYCK</sequence>
<evidence type="ECO:0000256" key="5">
    <source>
        <dbReference type="ARBA" id="ARBA00023014"/>
    </source>
</evidence>
<keyword evidence="3" id="KW-0560">Oxidoreductase</keyword>
<dbReference type="SUPFAM" id="SSF51905">
    <property type="entry name" value="FAD/NAD(P)-binding domain"/>
    <property type="match status" value="1"/>
</dbReference>
<keyword evidence="1" id="KW-0004">4Fe-4S</keyword>
<dbReference type="RefSeq" id="WP_310502590.1">
    <property type="nucleotide sequence ID" value="NZ_JAVDSB010000025.1"/>
</dbReference>
<reference evidence="6 7" key="1">
    <citation type="submission" date="2023-07" db="EMBL/GenBank/DDBJ databases">
        <title>Sorghum-associated microbial communities from plants grown in Nebraska, USA.</title>
        <authorList>
            <person name="Schachtman D."/>
        </authorList>
    </citation>
    <scope>NUCLEOTIDE SEQUENCE [LARGE SCALE GENOMIC DNA]</scope>
    <source>
        <strain evidence="6 7">CC258</strain>
    </source>
</reference>
<name>A0ABU1P6N1_9BACL</name>
<keyword evidence="5" id="KW-0411">Iron-sulfur</keyword>
<keyword evidence="2" id="KW-0479">Metal-binding</keyword>
<gene>
    <name evidence="6" type="ORF">J2736_006469</name>
</gene>
<comment type="caution">
    <text evidence="6">The sequence shown here is derived from an EMBL/GenBank/DDBJ whole genome shotgun (WGS) entry which is preliminary data.</text>
</comment>
<dbReference type="InterPro" id="IPR039650">
    <property type="entry name" value="HdrA-like"/>
</dbReference>
<proteinExistence type="predicted"/>
<accession>A0ABU1P6N1</accession>
<dbReference type="Pfam" id="PF12831">
    <property type="entry name" value="FAD_oxidored"/>
    <property type="match status" value="1"/>
</dbReference>
<evidence type="ECO:0000256" key="1">
    <source>
        <dbReference type="ARBA" id="ARBA00022485"/>
    </source>
</evidence>
<dbReference type="PANTHER" id="PTHR43498">
    <property type="entry name" value="FERREDOXIN:COB-COM HETERODISULFIDE REDUCTASE SUBUNIT A"/>
    <property type="match status" value="1"/>
</dbReference>
<evidence type="ECO:0000256" key="3">
    <source>
        <dbReference type="ARBA" id="ARBA00023002"/>
    </source>
</evidence>
<dbReference type="InterPro" id="IPR036188">
    <property type="entry name" value="FAD/NAD-bd_sf"/>
</dbReference>
<evidence type="ECO:0000313" key="7">
    <source>
        <dbReference type="Proteomes" id="UP001267290"/>
    </source>
</evidence>
<evidence type="ECO:0008006" key="8">
    <source>
        <dbReference type="Google" id="ProtNLM"/>
    </source>
</evidence>
<keyword evidence="4" id="KW-0408">Iron</keyword>
<evidence type="ECO:0000313" key="6">
    <source>
        <dbReference type="EMBL" id="MDR6555214.1"/>
    </source>
</evidence>
<organism evidence="6 7">
    <name type="scientific">Paenibacillus qinlingensis</name>
    <dbReference type="NCBI Taxonomy" id="1837343"/>
    <lineage>
        <taxon>Bacteria</taxon>
        <taxon>Bacillati</taxon>
        <taxon>Bacillota</taxon>
        <taxon>Bacilli</taxon>
        <taxon>Bacillales</taxon>
        <taxon>Paenibacillaceae</taxon>
        <taxon>Paenibacillus</taxon>
    </lineage>
</organism>
<dbReference type="Gene3D" id="2.60.120.260">
    <property type="entry name" value="Galactose-binding domain-like"/>
    <property type="match status" value="1"/>
</dbReference>
<dbReference type="PANTHER" id="PTHR43498:SF1">
    <property type="entry name" value="COB--COM HETERODISULFIDE REDUCTASE IRON-SULFUR SUBUNIT A"/>
    <property type="match status" value="1"/>
</dbReference>
<evidence type="ECO:0000256" key="4">
    <source>
        <dbReference type="ARBA" id="ARBA00023004"/>
    </source>
</evidence>
<evidence type="ECO:0000256" key="2">
    <source>
        <dbReference type="ARBA" id="ARBA00022723"/>
    </source>
</evidence>
<keyword evidence="7" id="KW-1185">Reference proteome</keyword>
<protein>
    <recommendedName>
        <fullName evidence="8">FAD dependent oxidoreductase</fullName>
    </recommendedName>
</protein>
<dbReference type="Gene3D" id="3.50.50.60">
    <property type="entry name" value="FAD/NAD(P)-binding domain"/>
    <property type="match status" value="1"/>
</dbReference>
<dbReference type="Proteomes" id="UP001267290">
    <property type="component" value="Unassembled WGS sequence"/>
</dbReference>